<feature type="non-terminal residue" evidence="2">
    <location>
        <position position="313"/>
    </location>
</feature>
<proteinExistence type="predicted"/>
<evidence type="ECO:0008006" key="3">
    <source>
        <dbReference type="Google" id="ProtNLM"/>
    </source>
</evidence>
<reference evidence="2" key="1">
    <citation type="submission" date="2018-05" db="EMBL/GenBank/DDBJ databases">
        <authorList>
            <person name="Lanie J.A."/>
            <person name="Ng W.-L."/>
            <person name="Kazmierczak K.M."/>
            <person name="Andrzejewski T.M."/>
            <person name="Davidsen T.M."/>
            <person name="Wayne K.J."/>
            <person name="Tettelin H."/>
            <person name="Glass J.I."/>
            <person name="Rusch D."/>
            <person name="Podicherti R."/>
            <person name="Tsui H.-C.T."/>
            <person name="Winkler M.E."/>
        </authorList>
    </citation>
    <scope>NUCLEOTIDE SEQUENCE</scope>
</reference>
<dbReference type="EMBL" id="UINC01070673">
    <property type="protein sequence ID" value="SVC04998.1"/>
    <property type="molecule type" value="Genomic_DNA"/>
</dbReference>
<evidence type="ECO:0000313" key="2">
    <source>
        <dbReference type="EMBL" id="SVC04998.1"/>
    </source>
</evidence>
<dbReference type="InterPro" id="IPR006626">
    <property type="entry name" value="PbH1"/>
</dbReference>
<dbReference type="Gene3D" id="2.160.20.10">
    <property type="entry name" value="Single-stranded right-handed beta-helix, Pectin lyase-like"/>
    <property type="match status" value="1"/>
</dbReference>
<sequence length="313" mass="32640">MLLMVNLNAQTTYYVDAERPDDDGDGSSWATAKQYLQSALALAVDGDEIWVAAGTYYPDEGEGAAGNDRESNFAIPSGVKVYGGFAGEEESLEDRDWEGNETILSGDIDGTADDNSGNAYHVVIMEDVSEETVLDGFTITAGNANGAPNVAVIYGRDSQRGGGIFNRNGSPRITNCTISGNSTEGERSRGGGMYNHNEGSGAVTLTNCTISGNSTEGNYSEGGGMYNYNESSGVDKLINCTISGNSTIGNQSKGGGMYNHCQYGSPCYGVGGNANFELINCLITGNSSQSGSVPDRSGPGGGIYNFNGSPRLI</sequence>
<protein>
    <recommendedName>
        <fullName evidence="3">Right handed beta helix domain-containing protein</fullName>
    </recommendedName>
</protein>
<gene>
    <name evidence="2" type="ORF">METZ01_LOCUS257852</name>
</gene>
<dbReference type="PANTHER" id="PTHR34720:SF9">
    <property type="entry name" value="BLR4714 PROTEIN"/>
    <property type="match status" value="1"/>
</dbReference>
<dbReference type="SMART" id="SM00710">
    <property type="entry name" value="PbH1"/>
    <property type="match status" value="4"/>
</dbReference>
<evidence type="ECO:0000256" key="1">
    <source>
        <dbReference type="SAM" id="MobiDB-lite"/>
    </source>
</evidence>
<dbReference type="AlphaFoldDB" id="A0A382IZL6"/>
<name>A0A382IZL6_9ZZZZ</name>
<organism evidence="2">
    <name type="scientific">marine metagenome</name>
    <dbReference type="NCBI Taxonomy" id="408172"/>
    <lineage>
        <taxon>unclassified sequences</taxon>
        <taxon>metagenomes</taxon>
        <taxon>ecological metagenomes</taxon>
    </lineage>
</organism>
<dbReference type="InterPro" id="IPR012334">
    <property type="entry name" value="Pectin_lyas_fold"/>
</dbReference>
<dbReference type="SUPFAM" id="SSF51126">
    <property type="entry name" value="Pectin lyase-like"/>
    <property type="match status" value="1"/>
</dbReference>
<feature type="region of interest" description="Disordered" evidence="1">
    <location>
        <begin position="289"/>
        <end position="313"/>
    </location>
</feature>
<dbReference type="InterPro" id="IPR011050">
    <property type="entry name" value="Pectin_lyase_fold/virulence"/>
</dbReference>
<dbReference type="PANTHER" id="PTHR34720">
    <property type="entry name" value="MICROCYSTIN DEPENDENT PROTEIN"/>
    <property type="match status" value="1"/>
</dbReference>
<accession>A0A382IZL6</accession>